<dbReference type="EMBL" id="RKHG01000001">
    <property type="protein sequence ID" value="ROR55100.1"/>
    <property type="molecule type" value="Genomic_DNA"/>
</dbReference>
<evidence type="ECO:0000313" key="2">
    <source>
        <dbReference type="Proteomes" id="UP000275749"/>
    </source>
</evidence>
<dbReference type="Proteomes" id="UP000275749">
    <property type="component" value="Unassembled WGS sequence"/>
</dbReference>
<name>A0A3N1ZW72_9ACTN</name>
<gene>
    <name evidence="1" type="ORF">EDD41_2353</name>
</gene>
<dbReference type="RefSeq" id="WP_123576008.1">
    <property type="nucleotide sequence ID" value="NZ_RKHG01000001.1"/>
</dbReference>
<reference evidence="1 2" key="1">
    <citation type="submission" date="2018-11" db="EMBL/GenBank/DDBJ databases">
        <title>Sequencing the genomes of 1000 actinobacteria strains.</title>
        <authorList>
            <person name="Klenk H.-P."/>
        </authorList>
    </citation>
    <scope>NUCLEOTIDE SEQUENCE [LARGE SCALE GENOMIC DNA]</scope>
    <source>
        <strain evidence="1 2">DSM 10546</strain>
    </source>
</reference>
<accession>A0A3N1ZW72</accession>
<dbReference type="AlphaFoldDB" id="A0A3N1ZW72"/>
<sequence length="138" mass="15486">MRGDNDRTWSGDGVELVGLRPFTVDNVYEFVLDNGSLVHLHDGDCTQVSYQPTEQTMTLTFDFDPQWSPQSHPAGCRVWLVFGGATLIQWEHEDGPSEYAGQCGDLGHHRPRVFSLELVNDRVFFTATRVTVFVEGPA</sequence>
<comment type="caution">
    <text evidence="1">The sequence shown here is derived from an EMBL/GenBank/DDBJ whole genome shotgun (WGS) entry which is preliminary data.</text>
</comment>
<proteinExistence type="predicted"/>
<protein>
    <submittedName>
        <fullName evidence="1">Uncharacterized protein</fullName>
    </submittedName>
</protein>
<organism evidence="1 2">
    <name type="scientific">Luteococcus japonicus</name>
    <dbReference type="NCBI Taxonomy" id="33984"/>
    <lineage>
        <taxon>Bacteria</taxon>
        <taxon>Bacillati</taxon>
        <taxon>Actinomycetota</taxon>
        <taxon>Actinomycetes</taxon>
        <taxon>Propionibacteriales</taxon>
        <taxon>Propionibacteriaceae</taxon>
        <taxon>Luteococcus</taxon>
    </lineage>
</organism>
<evidence type="ECO:0000313" key="1">
    <source>
        <dbReference type="EMBL" id="ROR55100.1"/>
    </source>
</evidence>